<proteinExistence type="inferred from homology"/>
<evidence type="ECO:0000313" key="5">
    <source>
        <dbReference type="EMBL" id="PKU70259.1"/>
    </source>
</evidence>
<comment type="similarity">
    <text evidence="1">Belongs to the FLZ family.</text>
</comment>
<accession>A0A2I0W3M1</accession>
<feature type="zinc finger region" description="FLZ-type" evidence="3">
    <location>
        <begin position="50"/>
        <end position="114"/>
    </location>
</feature>
<evidence type="ECO:0000256" key="3">
    <source>
        <dbReference type="PROSITE-ProRule" id="PRU01131"/>
    </source>
</evidence>
<dbReference type="Proteomes" id="UP000233837">
    <property type="component" value="Unassembled WGS sequence"/>
</dbReference>
<evidence type="ECO:0000256" key="2">
    <source>
        <dbReference type="ARBA" id="ARBA00022723"/>
    </source>
</evidence>
<dbReference type="PROSITE" id="PS51795">
    <property type="entry name" value="ZF_FLZ"/>
    <property type="match status" value="1"/>
</dbReference>
<feature type="domain" description="FLZ-type" evidence="4">
    <location>
        <begin position="50"/>
        <end position="114"/>
    </location>
</feature>
<evidence type="ECO:0000259" key="4">
    <source>
        <dbReference type="PROSITE" id="PS51795"/>
    </source>
</evidence>
<dbReference type="GO" id="GO:0046872">
    <property type="term" value="F:metal ion binding"/>
    <property type="evidence" value="ECO:0007669"/>
    <property type="project" value="UniProtKB-KW"/>
</dbReference>
<dbReference type="PANTHER" id="PTHR46057">
    <property type="entry name" value="FCS-LIKE ZINC FINGER 1-RELATED"/>
    <property type="match status" value="1"/>
</dbReference>
<dbReference type="InterPro" id="IPR007650">
    <property type="entry name" value="Zf-FLZ_dom"/>
</dbReference>
<dbReference type="PANTHER" id="PTHR46057:SF9">
    <property type="entry name" value="FCS-LIKE ZINC FINGER 1"/>
    <property type="match status" value="1"/>
</dbReference>
<dbReference type="InterPro" id="IPR044533">
    <property type="entry name" value="FLZ1/2/3"/>
</dbReference>
<organism evidence="5 6">
    <name type="scientific">Dendrobium catenatum</name>
    <dbReference type="NCBI Taxonomy" id="906689"/>
    <lineage>
        <taxon>Eukaryota</taxon>
        <taxon>Viridiplantae</taxon>
        <taxon>Streptophyta</taxon>
        <taxon>Embryophyta</taxon>
        <taxon>Tracheophyta</taxon>
        <taxon>Spermatophyta</taxon>
        <taxon>Magnoliopsida</taxon>
        <taxon>Liliopsida</taxon>
        <taxon>Asparagales</taxon>
        <taxon>Orchidaceae</taxon>
        <taxon>Epidendroideae</taxon>
        <taxon>Malaxideae</taxon>
        <taxon>Dendrobiinae</taxon>
        <taxon>Dendrobium</taxon>
    </lineage>
</organism>
<keyword evidence="2" id="KW-0479">Metal-binding</keyword>
<reference evidence="5 6" key="1">
    <citation type="journal article" date="2016" name="Sci. Rep.">
        <title>The Dendrobium catenatum Lindl. genome sequence provides insights into polysaccharide synthase, floral development and adaptive evolution.</title>
        <authorList>
            <person name="Zhang G.Q."/>
            <person name="Xu Q."/>
            <person name="Bian C."/>
            <person name="Tsai W.C."/>
            <person name="Yeh C.M."/>
            <person name="Liu K.W."/>
            <person name="Yoshida K."/>
            <person name="Zhang L.S."/>
            <person name="Chang S.B."/>
            <person name="Chen F."/>
            <person name="Shi Y."/>
            <person name="Su Y.Y."/>
            <person name="Zhang Y.Q."/>
            <person name="Chen L.J."/>
            <person name="Yin Y."/>
            <person name="Lin M."/>
            <person name="Huang H."/>
            <person name="Deng H."/>
            <person name="Wang Z.W."/>
            <person name="Zhu S.L."/>
            <person name="Zhao X."/>
            <person name="Deng C."/>
            <person name="Niu S.C."/>
            <person name="Huang J."/>
            <person name="Wang M."/>
            <person name="Liu G.H."/>
            <person name="Yang H.J."/>
            <person name="Xiao X.J."/>
            <person name="Hsiao Y.Y."/>
            <person name="Wu W.L."/>
            <person name="Chen Y.Y."/>
            <person name="Mitsuda N."/>
            <person name="Ohme-Takagi M."/>
            <person name="Luo Y.B."/>
            <person name="Van de Peer Y."/>
            <person name="Liu Z.J."/>
        </authorList>
    </citation>
    <scope>NUCLEOTIDE SEQUENCE [LARGE SCALE GENOMIC DNA]</scope>
    <source>
        <tissue evidence="5">The whole plant</tissue>
    </source>
</reference>
<evidence type="ECO:0000256" key="1">
    <source>
        <dbReference type="ARBA" id="ARBA00009374"/>
    </source>
</evidence>
<dbReference type="EMBL" id="KZ502940">
    <property type="protein sequence ID" value="PKU70259.1"/>
    <property type="molecule type" value="Genomic_DNA"/>
</dbReference>
<sequence length="114" mass="13366">MLGICWLSSVAHMRTSSSPYLLRERNLPELTPPKPVRFFFDDLSDDESNHFLDFCFLYKKQLGGNRDIYMYRGDTLFCSIPSKYRAIPRKYRARREHSNPGFISGWIVGPRGKE</sequence>
<protein>
    <recommendedName>
        <fullName evidence="4">FLZ-type domain-containing protein</fullName>
    </recommendedName>
</protein>
<gene>
    <name evidence="5" type="ORF">MA16_Dca019237</name>
</gene>
<evidence type="ECO:0000313" key="6">
    <source>
        <dbReference type="Proteomes" id="UP000233837"/>
    </source>
</evidence>
<reference evidence="5 6" key="2">
    <citation type="journal article" date="2017" name="Nature">
        <title>The Apostasia genome and the evolution of orchids.</title>
        <authorList>
            <person name="Zhang G.Q."/>
            <person name="Liu K.W."/>
            <person name="Li Z."/>
            <person name="Lohaus R."/>
            <person name="Hsiao Y.Y."/>
            <person name="Niu S.C."/>
            <person name="Wang J.Y."/>
            <person name="Lin Y.C."/>
            <person name="Xu Q."/>
            <person name="Chen L.J."/>
            <person name="Yoshida K."/>
            <person name="Fujiwara S."/>
            <person name="Wang Z.W."/>
            <person name="Zhang Y.Q."/>
            <person name="Mitsuda N."/>
            <person name="Wang M."/>
            <person name="Liu G.H."/>
            <person name="Pecoraro L."/>
            <person name="Huang H.X."/>
            <person name="Xiao X.J."/>
            <person name="Lin M."/>
            <person name="Wu X.Y."/>
            <person name="Wu W.L."/>
            <person name="Chen Y.Y."/>
            <person name="Chang S.B."/>
            <person name="Sakamoto S."/>
            <person name="Ohme-Takagi M."/>
            <person name="Yagi M."/>
            <person name="Zeng S.J."/>
            <person name="Shen C.Y."/>
            <person name="Yeh C.M."/>
            <person name="Luo Y.B."/>
            <person name="Tsai W.C."/>
            <person name="Van de Peer Y."/>
            <person name="Liu Z.J."/>
        </authorList>
    </citation>
    <scope>NUCLEOTIDE SEQUENCE [LARGE SCALE GENOMIC DNA]</scope>
    <source>
        <tissue evidence="5">The whole plant</tissue>
    </source>
</reference>
<dbReference type="AlphaFoldDB" id="A0A2I0W3M1"/>
<dbReference type="Pfam" id="PF04570">
    <property type="entry name" value="zf-FLZ"/>
    <property type="match status" value="1"/>
</dbReference>
<keyword evidence="6" id="KW-1185">Reference proteome</keyword>
<name>A0A2I0W3M1_9ASPA</name>